<evidence type="ECO:0000313" key="4">
    <source>
        <dbReference type="EMBL" id="KAF4352312.1"/>
    </source>
</evidence>
<evidence type="ECO:0008006" key="6">
    <source>
        <dbReference type="Google" id="ProtNLM"/>
    </source>
</evidence>
<proteinExistence type="predicted"/>
<evidence type="ECO:0000259" key="1">
    <source>
        <dbReference type="Pfam" id="PF00646"/>
    </source>
</evidence>
<dbReference type="Proteomes" id="UP000583929">
    <property type="component" value="Unassembled WGS sequence"/>
</dbReference>
<dbReference type="Pfam" id="PF24758">
    <property type="entry name" value="LRR_At5g56370"/>
    <property type="match status" value="1"/>
</dbReference>
<dbReference type="AlphaFoldDB" id="A0A7J6E1Q6"/>
<feature type="domain" description="F-box" evidence="1">
    <location>
        <begin position="10"/>
        <end position="46"/>
    </location>
</feature>
<dbReference type="SUPFAM" id="SSF52047">
    <property type="entry name" value="RNI-like"/>
    <property type="match status" value="1"/>
</dbReference>
<accession>A0A7J6E1Q6</accession>
<name>A0A7J6E1Q6_CANSA</name>
<dbReference type="InterPro" id="IPR055411">
    <property type="entry name" value="LRR_FXL15/At3g58940/PEG3-like"/>
</dbReference>
<evidence type="ECO:0000259" key="3">
    <source>
        <dbReference type="Pfam" id="PF24758"/>
    </source>
</evidence>
<reference evidence="4 5" key="1">
    <citation type="journal article" date="2020" name="bioRxiv">
        <title>Sequence and annotation of 42 cannabis genomes reveals extensive copy number variation in cannabinoid synthesis and pathogen resistance genes.</title>
        <authorList>
            <person name="Mckernan K.J."/>
            <person name="Helbert Y."/>
            <person name="Kane L.T."/>
            <person name="Ebling H."/>
            <person name="Zhang L."/>
            <person name="Liu B."/>
            <person name="Eaton Z."/>
            <person name="Mclaughlin S."/>
            <person name="Kingan S."/>
            <person name="Baybayan P."/>
            <person name="Concepcion G."/>
            <person name="Jordan M."/>
            <person name="Riva A."/>
            <person name="Barbazuk W."/>
            <person name="Harkins T."/>
        </authorList>
    </citation>
    <scope>NUCLEOTIDE SEQUENCE [LARGE SCALE GENOMIC DNA]</scope>
    <source>
        <strain evidence="5">cv. Jamaican Lion 4</strain>
        <tissue evidence="4">Leaf</tissue>
    </source>
</reference>
<feature type="domain" description="FBD" evidence="2">
    <location>
        <begin position="356"/>
        <end position="390"/>
    </location>
</feature>
<dbReference type="EMBL" id="JAATIQ010000529">
    <property type="protein sequence ID" value="KAF4352312.1"/>
    <property type="molecule type" value="Genomic_DNA"/>
</dbReference>
<gene>
    <name evidence="4" type="ORF">G4B88_000915</name>
</gene>
<dbReference type="Pfam" id="PF08387">
    <property type="entry name" value="FBD"/>
    <property type="match status" value="1"/>
</dbReference>
<dbReference type="Gene3D" id="3.80.10.10">
    <property type="entry name" value="Ribonuclease Inhibitor"/>
    <property type="match status" value="1"/>
</dbReference>
<keyword evidence="5" id="KW-1185">Reference proteome</keyword>
<dbReference type="InterPro" id="IPR001810">
    <property type="entry name" value="F-box_dom"/>
</dbReference>
<feature type="domain" description="F-box/LRR-repeat protein 15/At3g58940/PEG3-like LRR" evidence="3">
    <location>
        <begin position="105"/>
        <end position="328"/>
    </location>
</feature>
<protein>
    <recommendedName>
        <fullName evidence="6">F-box domain-containing protein</fullName>
    </recommendedName>
</protein>
<dbReference type="InterPro" id="IPR006566">
    <property type="entry name" value="FBD"/>
</dbReference>
<dbReference type="InterPro" id="IPR032675">
    <property type="entry name" value="LRR_dom_sf"/>
</dbReference>
<dbReference type="SUPFAM" id="SSF81383">
    <property type="entry name" value="F-box domain"/>
    <property type="match status" value="1"/>
</dbReference>
<evidence type="ECO:0000313" key="5">
    <source>
        <dbReference type="Proteomes" id="UP000583929"/>
    </source>
</evidence>
<dbReference type="PANTHER" id="PTHR31639:SF278">
    <property type="entry name" value="F-BOX DOMAIN-CONTAINING PROTEIN"/>
    <property type="match status" value="1"/>
</dbReference>
<dbReference type="Pfam" id="PF00646">
    <property type="entry name" value="F-box"/>
    <property type="match status" value="1"/>
</dbReference>
<comment type="caution">
    <text evidence="4">The sequence shown here is derived from an EMBL/GenBank/DDBJ whole genome shotgun (WGS) entry which is preliminary data.</text>
</comment>
<organism evidence="4 5">
    <name type="scientific">Cannabis sativa</name>
    <name type="common">Hemp</name>
    <name type="synonym">Marijuana</name>
    <dbReference type="NCBI Taxonomy" id="3483"/>
    <lineage>
        <taxon>Eukaryota</taxon>
        <taxon>Viridiplantae</taxon>
        <taxon>Streptophyta</taxon>
        <taxon>Embryophyta</taxon>
        <taxon>Tracheophyta</taxon>
        <taxon>Spermatophyta</taxon>
        <taxon>Magnoliopsida</taxon>
        <taxon>eudicotyledons</taxon>
        <taxon>Gunneridae</taxon>
        <taxon>Pentapetalae</taxon>
        <taxon>rosids</taxon>
        <taxon>fabids</taxon>
        <taxon>Rosales</taxon>
        <taxon>Cannabaceae</taxon>
        <taxon>Cannabis</taxon>
    </lineage>
</organism>
<dbReference type="InterPro" id="IPR036047">
    <property type="entry name" value="F-box-like_dom_sf"/>
</dbReference>
<sequence length="422" mass="48238">MERKINVDRLSNLPWDVLDSILVRIPLKEAVRTSVLSTKWRLKWTGLSQYLIDDRIFPTGLVLDPVARGDQVAGILHQVQVNHNGPIEKFKFSAYCRLDHSVLLQWIIFLGGRGVNEFLLERFDSPMPFEFPFDQFSCPKLRHLNLFCCTIKLPIVHAFEGFNHLTSLQLTEVSINTETLECLIHKCSVLEKLTLLDLEFGDPIFLKIQNTKLRYLKIISAIGDIILHDNPFLVSVEIRLRIPPIPNILEQDSNLVRIFSSLQGIRRLALSNFSVLFFSNGIIPEKLPCPLHNLTVVELSEVSVDTLKQAMVCLSLIKSAPNLEELFISVARPFTNGKFVTDFLSDKCRFGLYFNRLKVVKVRGVWEMDHAWHFVKFILANSPVLETLTIVSLRDGRFTEEQLAQLDRASERVKILSLTACS</sequence>
<evidence type="ECO:0000259" key="2">
    <source>
        <dbReference type="Pfam" id="PF08387"/>
    </source>
</evidence>
<dbReference type="PANTHER" id="PTHR31639">
    <property type="entry name" value="F-BOX PROTEIN-LIKE"/>
    <property type="match status" value="1"/>
</dbReference>